<evidence type="ECO:0000256" key="2">
    <source>
        <dbReference type="SAM" id="Phobius"/>
    </source>
</evidence>
<protein>
    <submittedName>
        <fullName evidence="3">DUF2933 domain-containing protein</fullName>
    </submittedName>
</protein>
<gene>
    <name evidence="3" type="ORF">EAH89_10775</name>
</gene>
<evidence type="ECO:0000313" key="4">
    <source>
        <dbReference type="Proteomes" id="UP000317078"/>
    </source>
</evidence>
<dbReference type="OrthoDB" id="7285349at2"/>
<feature type="region of interest" description="Disordered" evidence="1">
    <location>
        <begin position="65"/>
        <end position="85"/>
    </location>
</feature>
<keyword evidence="4" id="KW-1185">Reference proteome</keyword>
<dbReference type="Pfam" id="PF11666">
    <property type="entry name" value="DUF2933"/>
    <property type="match status" value="1"/>
</dbReference>
<keyword evidence="2" id="KW-1133">Transmembrane helix</keyword>
<name>A0A502G6E2_9PROT</name>
<sequence>MHEHSAIRWWRSRGGVALVAFGFIVAFYVLREHYALALGVLPYLLLLACPLMHLFMHQGHGGHNGGTGSQAGSVVQDAQQPGAGL</sequence>
<organism evidence="3 4">
    <name type="scientific">Muricoccus nepalensis</name>
    <dbReference type="NCBI Taxonomy" id="1854500"/>
    <lineage>
        <taxon>Bacteria</taxon>
        <taxon>Pseudomonadati</taxon>
        <taxon>Pseudomonadota</taxon>
        <taxon>Alphaproteobacteria</taxon>
        <taxon>Acetobacterales</taxon>
        <taxon>Roseomonadaceae</taxon>
        <taxon>Muricoccus</taxon>
    </lineage>
</organism>
<feature type="transmembrane region" description="Helical" evidence="2">
    <location>
        <begin position="12"/>
        <end position="30"/>
    </location>
</feature>
<dbReference type="RefSeq" id="WP_140882826.1">
    <property type="nucleotide sequence ID" value="NZ_RCZP01000008.1"/>
</dbReference>
<keyword evidence="2" id="KW-0812">Transmembrane</keyword>
<feature type="transmembrane region" description="Helical" evidence="2">
    <location>
        <begin position="36"/>
        <end position="55"/>
    </location>
</feature>
<reference evidence="3 4" key="1">
    <citation type="journal article" date="2019" name="Environ. Microbiol.">
        <title>Species interactions and distinct microbial communities in high Arctic permafrost affected cryosols are associated with the CH4 and CO2 gas fluxes.</title>
        <authorList>
            <person name="Altshuler I."/>
            <person name="Hamel J."/>
            <person name="Turney S."/>
            <person name="Magnuson E."/>
            <person name="Levesque R."/>
            <person name="Greer C."/>
            <person name="Whyte L.G."/>
        </authorList>
    </citation>
    <scope>NUCLEOTIDE SEQUENCE [LARGE SCALE GENOMIC DNA]</scope>
    <source>
        <strain evidence="3 4">S9.3B</strain>
    </source>
</reference>
<evidence type="ECO:0000256" key="1">
    <source>
        <dbReference type="SAM" id="MobiDB-lite"/>
    </source>
</evidence>
<accession>A0A502G6E2</accession>
<proteinExistence type="predicted"/>
<dbReference type="AlphaFoldDB" id="A0A502G6E2"/>
<dbReference type="InterPro" id="IPR021682">
    <property type="entry name" value="DUF2933"/>
</dbReference>
<comment type="caution">
    <text evidence="3">The sequence shown here is derived from an EMBL/GenBank/DDBJ whole genome shotgun (WGS) entry which is preliminary data.</text>
</comment>
<evidence type="ECO:0000313" key="3">
    <source>
        <dbReference type="EMBL" id="TPG57409.1"/>
    </source>
</evidence>
<keyword evidence="2" id="KW-0472">Membrane</keyword>
<dbReference type="EMBL" id="RCZP01000008">
    <property type="protein sequence ID" value="TPG57409.1"/>
    <property type="molecule type" value="Genomic_DNA"/>
</dbReference>
<dbReference type="Proteomes" id="UP000317078">
    <property type="component" value="Unassembled WGS sequence"/>
</dbReference>